<evidence type="ECO:0000313" key="1">
    <source>
        <dbReference type="EMBL" id="JAE35879.1"/>
    </source>
</evidence>
<dbReference type="EMBL" id="GBRH01162017">
    <property type="protein sequence ID" value="JAE35879.1"/>
    <property type="molecule type" value="Transcribed_RNA"/>
</dbReference>
<reference evidence="1" key="1">
    <citation type="submission" date="2014-09" db="EMBL/GenBank/DDBJ databases">
        <authorList>
            <person name="Magalhaes I.L.F."/>
            <person name="Oliveira U."/>
            <person name="Santos F.R."/>
            <person name="Vidigal T.H.D.A."/>
            <person name="Brescovit A.D."/>
            <person name="Santos A.J."/>
        </authorList>
    </citation>
    <scope>NUCLEOTIDE SEQUENCE</scope>
    <source>
        <tissue evidence="1">Shoot tissue taken approximately 20 cm above the soil surface</tissue>
    </source>
</reference>
<organism evidence="1">
    <name type="scientific">Arundo donax</name>
    <name type="common">Giant reed</name>
    <name type="synonym">Donax arundinaceus</name>
    <dbReference type="NCBI Taxonomy" id="35708"/>
    <lineage>
        <taxon>Eukaryota</taxon>
        <taxon>Viridiplantae</taxon>
        <taxon>Streptophyta</taxon>
        <taxon>Embryophyta</taxon>
        <taxon>Tracheophyta</taxon>
        <taxon>Spermatophyta</taxon>
        <taxon>Magnoliopsida</taxon>
        <taxon>Liliopsida</taxon>
        <taxon>Poales</taxon>
        <taxon>Poaceae</taxon>
        <taxon>PACMAD clade</taxon>
        <taxon>Arundinoideae</taxon>
        <taxon>Arundineae</taxon>
        <taxon>Arundo</taxon>
    </lineage>
</organism>
<sequence length="36" mass="3824">MKCSQQKVRSCCSAEMGLGQTMSSLTSQALQDPEGC</sequence>
<protein>
    <submittedName>
        <fullName evidence="1">Uncharacterized protein</fullName>
    </submittedName>
</protein>
<proteinExistence type="predicted"/>
<dbReference type="AlphaFoldDB" id="A0A0A9HJ76"/>
<name>A0A0A9HJ76_ARUDO</name>
<reference evidence="1" key="2">
    <citation type="journal article" date="2015" name="Data Brief">
        <title>Shoot transcriptome of the giant reed, Arundo donax.</title>
        <authorList>
            <person name="Barrero R.A."/>
            <person name="Guerrero F.D."/>
            <person name="Moolhuijzen P."/>
            <person name="Goolsby J.A."/>
            <person name="Tidwell J."/>
            <person name="Bellgard S.E."/>
            <person name="Bellgard M.I."/>
        </authorList>
    </citation>
    <scope>NUCLEOTIDE SEQUENCE</scope>
    <source>
        <tissue evidence="1">Shoot tissue taken approximately 20 cm above the soil surface</tissue>
    </source>
</reference>
<accession>A0A0A9HJ76</accession>